<reference evidence="9" key="1">
    <citation type="journal article" date="2019" name="Int. J. Syst. Evol. Microbiol.">
        <title>The Global Catalogue of Microorganisms (GCM) 10K type strain sequencing project: providing services to taxonomists for standard genome sequencing and annotation.</title>
        <authorList>
            <consortium name="The Broad Institute Genomics Platform"/>
            <consortium name="The Broad Institute Genome Sequencing Center for Infectious Disease"/>
            <person name="Wu L."/>
            <person name="Ma J."/>
        </authorList>
    </citation>
    <scope>NUCLEOTIDE SEQUENCE [LARGE SCALE GENOMIC DNA]</scope>
    <source>
        <strain evidence="9">CGMCC 1.15772</strain>
    </source>
</reference>
<dbReference type="Gene3D" id="1.20.1720.10">
    <property type="entry name" value="Multidrug resistance protein D"/>
    <property type="match status" value="1"/>
</dbReference>
<accession>A0ABW2HGC7</accession>
<dbReference type="PANTHER" id="PTHR42718">
    <property type="entry name" value="MAJOR FACILITATOR SUPERFAMILY MULTIDRUG TRANSPORTER MFSC"/>
    <property type="match status" value="1"/>
</dbReference>
<evidence type="ECO:0000259" key="7">
    <source>
        <dbReference type="PROSITE" id="PS50850"/>
    </source>
</evidence>
<evidence type="ECO:0000256" key="3">
    <source>
        <dbReference type="ARBA" id="ARBA00022692"/>
    </source>
</evidence>
<dbReference type="RefSeq" id="WP_262875274.1">
    <property type="nucleotide sequence ID" value="NZ_BAABKW010000007.1"/>
</dbReference>
<feature type="transmembrane region" description="Helical" evidence="6">
    <location>
        <begin position="160"/>
        <end position="186"/>
    </location>
</feature>
<gene>
    <name evidence="8" type="ORF">ACFQRL_15400</name>
</gene>
<feature type="transmembrane region" description="Helical" evidence="6">
    <location>
        <begin position="264"/>
        <end position="281"/>
    </location>
</feature>
<keyword evidence="2" id="KW-0813">Transport</keyword>
<dbReference type="InterPro" id="IPR036259">
    <property type="entry name" value="MFS_trans_sf"/>
</dbReference>
<evidence type="ECO:0000313" key="9">
    <source>
        <dbReference type="Proteomes" id="UP001596507"/>
    </source>
</evidence>
<feature type="transmembrane region" description="Helical" evidence="6">
    <location>
        <begin position="433"/>
        <end position="454"/>
    </location>
</feature>
<feature type="transmembrane region" description="Helical" evidence="6">
    <location>
        <begin position="127"/>
        <end position="148"/>
    </location>
</feature>
<evidence type="ECO:0000256" key="4">
    <source>
        <dbReference type="ARBA" id="ARBA00022989"/>
    </source>
</evidence>
<proteinExistence type="predicted"/>
<keyword evidence="9" id="KW-1185">Reference proteome</keyword>
<organism evidence="8 9">
    <name type="scientific">Microbacterium fluvii</name>
    <dbReference type="NCBI Taxonomy" id="415215"/>
    <lineage>
        <taxon>Bacteria</taxon>
        <taxon>Bacillati</taxon>
        <taxon>Actinomycetota</taxon>
        <taxon>Actinomycetes</taxon>
        <taxon>Micrococcales</taxon>
        <taxon>Microbacteriaceae</taxon>
        <taxon>Microbacterium</taxon>
    </lineage>
</organism>
<keyword evidence="3 6" id="KW-0812">Transmembrane</keyword>
<dbReference type="InterPro" id="IPR020846">
    <property type="entry name" value="MFS_dom"/>
</dbReference>
<evidence type="ECO:0000256" key="5">
    <source>
        <dbReference type="ARBA" id="ARBA00023136"/>
    </source>
</evidence>
<feature type="transmembrane region" description="Helical" evidence="6">
    <location>
        <begin position="232"/>
        <end position="252"/>
    </location>
</feature>
<comment type="caution">
    <text evidence="8">The sequence shown here is derived from an EMBL/GenBank/DDBJ whole genome shotgun (WGS) entry which is preliminary data.</text>
</comment>
<dbReference type="Gene3D" id="1.20.1250.20">
    <property type="entry name" value="MFS general substrate transporter like domains"/>
    <property type="match status" value="1"/>
</dbReference>
<evidence type="ECO:0000313" key="8">
    <source>
        <dbReference type="EMBL" id="MFC7270347.1"/>
    </source>
</evidence>
<comment type="subcellular location">
    <subcellularLocation>
        <location evidence="1">Cell membrane</location>
        <topology evidence="1">Multi-pass membrane protein</topology>
    </subcellularLocation>
</comment>
<protein>
    <submittedName>
        <fullName evidence="8">MFS transporter</fullName>
    </submittedName>
</protein>
<evidence type="ECO:0000256" key="6">
    <source>
        <dbReference type="SAM" id="Phobius"/>
    </source>
</evidence>
<feature type="transmembrane region" description="Helical" evidence="6">
    <location>
        <begin position="372"/>
        <end position="390"/>
    </location>
</feature>
<name>A0ABW2HGC7_9MICO</name>
<evidence type="ECO:0000256" key="2">
    <source>
        <dbReference type="ARBA" id="ARBA00022448"/>
    </source>
</evidence>
<keyword evidence="4 6" id="KW-1133">Transmembrane helix</keyword>
<feature type="domain" description="Major facilitator superfamily (MFS) profile" evidence="7">
    <location>
        <begin position="36"/>
        <end position="504"/>
    </location>
</feature>
<feature type="transmembrane region" description="Helical" evidence="6">
    <location>
        <begin position="474"/>
        <end position="492"/>
    </location>
</feature>
<sequence>MTRLDASPDPTRTRGPFTAGIRTAPGAVVDWRRGGVAMAVTFSLLQMLNEIGTMMAIPLYGSMGAILQLGPAETAWALLATTLFGAATIPLLSKAGDLFGHRRLMMVSLVGITIGYVLSAIAQDFTILIIGRALTGIMAGQALCIGIMGDRLIPGARKKAVAIIAAGQAVGVFFGFALGGVLLQLGGTFREAFWAGAVLTLISAVAFLLWGSDSDALHRHRQNRAAGVTPRLDVGGVILLGVGLTALCLGISQSTTWGASSPQTLLTVVGGIVLLAVALLWESRSKSPLLPVREIFGRRLGPAYAVFLTLGICGMLFFNFTMGWAQTPPEVAGYGFGLSPLVAACLFLAMSAAGLIAARLATRALRSVSPKLVLVAAALVMAGAFVWLAFGRDSLWALVAGIFVYGAAYTTLLTTAMSIIATEAAAGKGAGTASVYVAVALAASSIGTAVYAAIVAAHTAQGAPIPDSSAYTTGYLTAAAATVFALGAGIALSRTITLREVVTH</sequence>
<dbReference type="EMBL" id="JBHTBE010000004">
    <property type="protein sequence ID" value="MFC7270347.1"/>
    <property type="molecule type" value="Genomic_DNA"/>
</dbReference>
<feature type="transmembrane region" description="Helical" evidence="6">
    <location>
        <begin position="337"/>
        <end position="360"/>
    </location>
</feature>
<dbReference type="PANTHER" id="PTHR42718:SF9">
    <property type="entry name" value="MAJOR FACILITATOR SUPERFAMILY MULTIDRUG TRANSPORTER MFSC"/>
    <property type="match status" value="1"/>
</dbReference>
<feature type="transmembrane region" description="Helical" evidence="6">
    <location>
        <begin position="75"/>
        <end position="92"/>
    </location>
</feature>
<dbReference type="InterPro" id="IPR011701">
    <property type="entry name" value="MFS"/>
</dbReference>
<keyword evidence="5 6" id="KW-0472">Membrane</keyword>
<feature type="transmembrane region" description="Helical" evidence="6">
    <location>
        <begin position="302"/>
        <end position="325"/>
    </location>
</feature>
<evidence type="ECO:0000256" key="1">
    <source>
        <dbReference type="ARBA" id="ARBA00004651"/>
    </source>
</evidence>
<dbReference type="SUPFAM" id="SSF103473">
    <property type="entry name" value="MFS general substrate transporter"/>
    <property type="match status" value="1"/>
</dbReference>
<dbReference type="Proteomes" id="UP001596507">
    <property type="component" value="Unassembled WGS sequence"/>
</dbReference>
<feature type="transmembrane region" description="Helical" evidence="6">
    <location>
        <begin position="104"/>
        <end position="121"/>
    </location>
</feature>
<dbReference type="Pfam" id="PF07690">
    <property type="entry name" value="MFS_1"/>
    <property type="match status" value="1"/>
</dbReference>
<feature type="transmembrane region" description="Helical" evidence="6">
    <location>
        <begin position="192"/>
        <end position="211"/>
    </location>
</feature>
<dbReference type="PROSITE" id="PS50850">
    <property type="entry name" value="MFS"/>
    <property type="match status" value="1"/>
</dbReference>
<feature type="transmembrane region" description="Helical" evidence="6">
    <location>
        <begin position="396"/>
        <end position="421"/>
    </location>
</feature>